<sequence>MKQKTLRVFEVEDYENLKNVIKTKYPLIKNHYFLLKEKNEKIENLLKRNHLNYFIINGEINSISKSNEIKVIHKEKVIEKPSKIKIYDKIIRSGEEIEGTGHFVFLERINAGAKINIEGNIEILEENEGLIICNGDYLLVKKNIKGTIIFNNEEVGKVEKLTVFMRDKKKVLE</sequence>
<dbReference type="GO" id="GO:0000902">
    <property type="term" value="P:cell morphogenesis"/>
    <property type="evidence" value="ECO:0007669"/>
    <property type="project" value="InterPro"/>
</dbReference>
<protein>
    <recommendedName>
        <fullName evidence="3">Septum formation inhibitor</fullName>
    </recommendedName>
</protein>
<evidence type="ECO:0008006" key="3">
    <source>
        <dbReference type="Google" id="ProtNLM"/>
    </source>
</evidence>
<dbReference type="RefSeq" id="WP_007473715.1">
    <property type="nucleotide sequence ID" value="NZ_ABCJ01000001.1"/>
</dbReference>
<dbReference type="AlphaFoldDB" id="A0AAI9F3B1"/>
<dbReference type="Gene3D" id="2.160.20.70">
    <property type="match status" value="1"/>
</dbReference>
<evidence type="ECO:0000313" key="1">
    <source>
        <dbReference type="EMBL" id="EDM24620.1"/>
    </source>
</evidence>
<dbReference type="InterPro" id="IPR036145">
    <property type="entry name" value="MinC_C_sf"/>
</dbReference>
<dbReference type="EMBL" id="ABCJ01000001">
    <property type="protein sequence ID" value="EDM24620.1"/>
    <property type="molecule type" value="Genomic_DNA"/>
</dbReference>
<accession>A0AAI9F3B1</accession>
<proteinExistence type="predicted"/>
<comment type="caution">
    <text evidence="1">The sequence shown here is derived from an EMBL/GenBank/DDBJ whole genome shotgun (WGS) entry which is preliminary data.</text>
</comment>
<gene>
    <name evidence="1" type="ORF">CMTB2_03853</name>
</gene>
<dbReference type="InterPro" id="IPR016098">
    <property type="entry name" value="CAP/MinC_C"/>
</dbReference>
<dbReference type="Proteomes" id="UP000003288">
    <property type="component" value="Unassembled WGS sequence"/>
</dbReference>
<reference evidence="1 2" key="1">
    <citation type="journal article" date="2011" name="Stand. Genomic Sci.">
        <title>Draft genome sequence of Caminibacter mediatlanticus strain TB-2, an epsilonproteobacterium isolated from a deep-sea hydrothermal vent.</title>
        <authorList>
            <person name="Giovannelli D."/>
            <person name="Ferriera S."/>
            <person name="Johnson J."/>
            <person name="Kravitz S."/>
            <person name="Perez-Rodriguez I."/>
            <person name="Ricci J."/>
            <person name="O'Brien C."/>
            <person name="Voordeckers J.W."/>
            <person name="Bini E."/>
            <person name="Vetriani C."/>
        </authorList>
    </citation>
    <scope>NUCLEOTIDE SEQUENCE [LARGE SCALE GENOMIC DNA]</scope>
    <source>
        <strain evidence="1 2">TB-2</strain>
    </source>
</reference>
<evidence type="ECO:0000313" key="2">
    <source>
        <dbReference type="Proteomes" id="UP000003288"/>
    </source>
</evidence>
<name>A0AAI9F3B1_9BACT</name>
<organism evidence="1 2">
    <name type="scientific">Caminibacter mediatlanticus TB-2</name>
    <dbReference type="NCBI Taxonomy" id="391592"/>
    <lineage>
        <taxon>Bacteria</taxon>
        <taxon>Pseudomonadati</taxon>
        <taxon>Campylobacterota</taxon>
        <taxon>Epsilonproteobacteria</taxon>
        <taxon>Nautiliales</taxon>
        <taxon>Nautiliaceae</taxon>
        <taxon>Caminibacter</taxon>
    </lineage>
</organism>
<dbReference type="SUPFAM" id="SSF63848">
    <property type="entry name" value="Cell-division inhibitor MinC, C-terminal domain"/>
    <property type="match status" value="1"/>
</dbReference>